<reference evidence="1" key="1">
    <citation type="submission" date="2017-07" db="EMBL/GenBank/DDBJ databases">
        <title>Taro Niue Genome Assembly and Annotation.</title>
        <authorList>
            <person name="Atibalentja N."/>
            <person name="Keating K."/>
            <person name="Fields C.J."/>
        </authorList>
    </citation>
    <scope>NUCLEOTIDE SEQUENCE</scope>
    <source>
        <strain evidence="1">Niue_2</strain>
        <tissue evidence="1">Leaf</tissue>
    </source>
</reference>
<feature type="non-terminal residue" evidence="1">
    <location>
        <position position="164"/>
    </location>
</feature>
<accession>A0A843VC99</accession>
<feature type="non-terminal residue" evidence="1">
    <location>
        <position position="1"/>
    </location>
</feature>
<name>A0A843VC99_COLES</name>
<dbReference type="EMBL" id="NMUH01001613">
    <property type="protein sequence ID" value="MQL93938.1"/>
    <property type="molecule type" value="Genomic_DNA"/>
</dbReference>
<comment type="caution">
    <text evidence="1">The sequence shown here is derived from an EMBL/GenBank/DDBJ whole genome shotgun (WGS) entry which is preliminary data.</text>
</comment>
<gene>
    <name evidence="1" type="ORF">Taro_026592</name>
</gene>
<evidence type="ECO:0000313" key="2">
    <source>
        <dbReference type="Proteomes" id="UP000652761"/>
    </source>
</evidence>
<evidence type="ECO:0000313" key="1">
    <source>
        <dbReference type="EMBL" id="MQL93938.1"/>
    </source>
</evidence>
<dbReference type="AlphaFoldDB" id="A0A843VC99"/>
<keyword evidence="2" id="KW-1185">Reference proteome</keyword>
<organism evidence="1 2">
    <name type="scientific">Colocasia esculenta</name>
    <name type="common">Wild taro</name>
    <name type="synonym">Arum esculentum</name>
    <dbReference type="NCBI Taxonomy" id="4460"/>
    <lineage>
        <taxon>Eukaryota</taxon>
        <taxon>Viridiplantae</taxon>
        <taxon>Streptophyta</taxon>
        <taxon>Embryophyta</taxon>
        <taxon>Tracheophyta</taxon>
        <taxon>Spermatophyta</taxon>
        <taxon>Magnoliopsida</taxon>
        <taxon>Liliopsida</taxon>
        <taxon>Araceae</taxon>
        <taxon>Aroideae</taxon>
        <taxon>Colocasieae</taxon>
        <taxon>Colocasia</taxon>
    </lineage>
</organism>
<dbReference type="Proteomes" id="UP000652761">
    <property type="component" value="Unassembled WGS sequence"/>
</dbReference>
<sequence>ERTRHNFLPRHRNRLCDHNSESALRVGRQGAGFAEFHSGAKIHRGACVLVHRLSYPLGTKRIFVHSVIGTTRKAPIQNRLFDPVAFGDFRSGAQIPLRERGRRLPISASLDYANRWRGQHMEMAYHGDRKSCSTRLEISTPSCRYGCTNIADIVTPYDLFPPLQ</sequence>
<proteinExistence type="predicted"/>
<protein>
    <submittedName>
        <fullName evidence="1">Uncharacterized protein</fullName>
    </submittedName>
</protein>